<gene>
    <name evidence="1" type="ORF">HPB47_022096</name>
</gene>
<comment type="caution">
    <text evidence="1">The sequence shown here is derived from an EMBL/GenBank/DDBJ whole genome shotgun (WGS) entry which is preliminary data.</text>
</comment>
<keyword evidence="2" id="KW-1185">Reference proteome</keyword>
<evidence type="ECO:0000313" key="1">
    <source>
        <dbReference type="EMBL" id="KAG0431108.1"/>
    </source>
</evidence>
<organism evidence="1 2">
    <name type="scientific">Ixodes persulcatus</name>
    <name type="common">Taiga tick</name>
    <dbReference type="NCBI Taxonomy" id="34615"/>
    <lineage>
        <taxon>Eukaryota</taxon>
        <taxon>Metazoa</taxon>
        <taxon>Ecdysozoa</taxon>
        <taxon>Arthropoda</taxon>
        <taxon>Chelicerata</taxon>
        <taxon>Arachnida</taxon>
        <taxon>Acari</taxon>
        <taxon>Parasitiformes</taxon>
        <taxon>Ixodida</taxon>
        <taxon>Ixodoidea</taxon>
        <taxon>Ixodidae</taxon>
        <taxon>Ixodinae</taxon>
        <taxon>Ixodes</taxon>
    </lineage>
</organism>
<accession>A0AC60QAQ6</accession>
<dbReference type="Proteomes" id="UP000805193">
    <property type="component" value="Unassembled WGS sequence"/>
</dbReference>
<sequence>MERRRGHERRVSVRLDLVSNRSVGRVFGLGLGHPTFRPGAIRFVVVTTVMRQILGLVPLMRSKRVELHCFALECQEQRLTGERRRLENYARYYYGSNFSGLDCSNVNGSAMGEGKSTDALGAQEDPDFEELRPPEGELEDLDEVDLQPCLNGDDKSGVLLGARSYAFSRVHEPNCSLLRPSDRLLVPNCALEVKIVAVERDHSSTHIIYPNLYVIELRHGDFQWIIRRRYKHFQQLHQHLQIYRAAMAIPLPTKSYREDNTKKRPLPRFPKKPESLLSHDEVQQRSEQLEAYLRNLMMVPSYRMNPHTMEFLEVSHLSFVGALGPKGKEGLVYKRSGGHHSSRGCLRINFLFYQCCSRWRKRWLIAKDTCVLYVRPRDGAIKSVLLMDQGFQVQSGFMATGVNHGLLVTNLTRNLLVKCWTKRKEREWKDTLQDLAKSSGKDFTMPNRYDAFAPVRSSNRCRWFIDGAKYCEAVANAIELAREEIFIADWWLTPEIFLKRPMTHSDRWRLDKLLKKKAEEGVKIFVLLYKEVEMALSLNSLYSKQRLVAQHPNIKVASWNMLFFLT</sequence>
<evidence type="ECO:0000313" key="2">
    <source>
        <dbReference type="Proteomes" id="UP000805193"/>
    </source>
</evidence>
<reference evidence="1 2" key="1">
    <citation type="journal article" date="2020" name="Cell">
        <title>Large-Scale Comparative Analyses of Tick Genomes Elucidate Their Genetic Diversity and Vector Capacities.</title>
        <authorList>
            <consortium name="Tick Genome and Microbiome Consortium (TIGMIC)"/>
            <person name="Jia N."/>
            <person name="Wang J."/>
            <person name="Shi W."/>
            <person name="Du L."/>
            <person name="Sun Y."/>
            <person name="Zhan W."/>
            <person name="Jiang J.F."/>
            <person name="Wang Q."/>
            <person name="Zhang B."/>
            <person name="Ji P."/>
            <person name="Bell-Sakyi L."/>
            <person name="Cui X.M."/>
            <person name="Yuan T.T."/>
            <person name="Jiang B.G."/>
            <person name="Yang W.F."/>
            <person name="Lam T.T."/>
            <person name="Chang Q.C."/>
            <person name="Ding S.J."/>
            <person name="Wang X.J."/>
            <person name="Zhu J.G."/>
            <person name="Ruan X.D."/>
            <person name="Zhao L."/>
            <person name="Wei J.T."/>
            <person name="Ye R.Z."/>
            <person name="Que T.C."/>
            <person name="Du C.H."/>
            <person name="Zhou Y.H."/>
            <person name="Cheng J.X."/>
            <person name="Dai P.F."/>
            <person name="Guo W.B."/>
            <person name="Han X.H."/>
            <person name="Huang E.J."/>
            <person name="Li L.F."/>
            <person name="Wei W."/>
            <person name="Gao Y.C."/>
            <person name="Liu J.Z."/>
            <person name="Shao H.Z."/>
            <person name="Wang X."/>
            <person name="Wang C.C."/>
            <person name="Yang T.C."/>
            <person name="Huo Q.B."/>
            <person name="Li W."/>
            <person name="Chen H.Y."/>
            <person name="Chen S.E."/>
            <person name="Zhou L.G."/>
            <person name="Ni X.B."/>
            <person name="Tian J.H."/>
            <person name="Sheng Y."/>
            <person name="Liu T."/>
            <person name="Pan Y.S."/>
            <person name="Xia L.Y."/>
            <person name="Li J."/>
            <person name="Zhao F."/>
            <person name="Cao W.C."/>
        </authorList>
    </citation>
    <scope>NUCLEOTIDE SEQUENCE [LARGE SCALE GENOMIC DNA]</scope>
    <source>
        <strain evidence="1">Iper-2018</strain>
    </source>
</reference>
<protein>
    <submittedName>
        <fullName evidence="1">Uncharacterized protein</fullName>
    </submittedName>
</protein>
<name>A0AC60QAQ6_IXOPE</name>
<proteinExistence type="predicted"/>
<dbReference type="EMBL" id="JABSTQ010009258">
    <property type="protein sequence ID" value="KAG0431108.1"/>
    <property type="molecule type" value="Genomic_DNA"/>
</dbReference>